<evidence type="ECO:0000256" key="5">
    <source>
        <dbReference type="ARBA" id="ARBA00022989"/>
    </source>
</evidence>
<dbReference type="AlphaFoldDB" id="A0A7W8QUG1"/>
<evidence type="ECO:0000256" key="1">
    <source>
        <dbReference type="ARBA" id="ARBA00004651"/>
    </source>
</evidence>
<feature type="transmembrane region" description="Helical" evidence="7">
    <location>
        <begin position="298"/>
        <end position="319"/>
    </location>
</feature>
<evidence type="ECO:0000256" key="4">
    <source>
        <dbReference type="ARBA" id="ARBA00022692"/>
    </source>
</evidence>
<keyword evidence="4 7" id="KW-0812">Transmembrane</keyword>
<reference evidence="9 10" key="1">
    <citation type="submission" date="2020-08" db="EMBL/GenBank/DDBJ databases">
        <title>Sequencing the genomes of 1000 actinobacteria strains.</title>
        <authorList>
            <person name="Klenk H.-P."/>
        </authorList>
    </citation>
    <scope>NUCLEOTIDE SEQUENCE [LARGE SCALE GENOMIC DNA]</scope>
    <source>
        <strain evidence="9 10">DSM 44551</strain>
    </source>
</reference>
<dbReference type="PANTHER" id="PTHR43163">
    <property type="entry name" value="DIPEPTIDE TRANSPORT SYSTEM PERMEASE PROTEIN DPPB-RELATED"/>
    <property type="match status" value="1"/>
</dbReference>
<comment type="caution">
    <text evidence="9">The sequence shown here is derived from an EMBL/GenBank/DDBJ whole genome shotgun (WGS) entry which is preliminary data.</text>
</comment>
<evidence type="ECO:0000256" key="7">
    <source>
        <dbReference type="RuleBase" id="RU363032"/>
    </source>
</evidence>
<name>A0A7W8QUG1_9ACTN</name>
<comment type="similarity">
    <text evidence="7">Belongs to the binding-protein-dependent transport system permease family.</text>
</comment>
<dbReference type="Pfam" id="PF00528">
    <property type="entry name" value="BPD_transp_1"/>
    <property type="match status" value="1"/>
</dbReference>
<dbReference type="PROSITE" id="PS50928">
    <property type="entry name" value="ABC_TM1"/>
    <property type="match status" value="1"/>
</dbReference>
<proteinExistence type="inferred from homology"/>
<keyword evidence="2 7" id="KW-0813">Transport</keyword>
<evidence type="ECO:0000313" key="10">
    <source>
        <dbReference type="Proteomes" id="UP000572635"/>
    </source>
</evidence>
<gene>
    <name evidence="9" type="ORF">HDA36_006348</name>
</gene>
<feature type="transmembrane region" description="Helical" evidence="7">
    <location>
        <begin position="21"/>
        <end position="41"/>
    </location>
</feature>
<evidence type="ECO:0000256" key="3">
    <source>
        <dbReference type="ARBA" id="ARBA00022475"/>
    </source>
</evidence>
<feature type="transmembrane region" description="Helical" evidence="7">
    <location>
        <begin position="236"/>
        <end position="256"/>
    </location>
</feature>
<accession>A0A7W8QUG1</accession>
<dbReference type="Pfam" id="PF19300">
    <property type="entry name" value="BPD_transp_1_N"/>
    <property type="match status" value="1"/>
</dbReference>
<dbReference type="Proteomes" id="UP000572635">
    <property type="component" value="Unassembled WGS sequence"/>
</dbReference>
<feature type="transmembrane region" description="Helical" evidence="7">
    <location>
        <begin position="113"/>
        <end position="134"/>
    </location>
</feature>
<feature type="transmembrane region" description="Helical" evidence="7">
    <location>
        <begin position="262"/>
        <end position="286"/>
    </location>
</feature>
<evidence type="ECO:0000256" key="2">
    <source>
        <dbReference type="ARBA" id="ARBA00022448"/>
    </source>
</evidence>
<organism evidence="9 10">
    <name type="scientific">Nocardiopsis composta</name>
    <dbReference type="NCBI Taxonomy" id="157465"/>
    <lineage>
        <taxon>Bacteria</taxon>
        <taxon>Bacillati</taxon>
        <taxon>Actinomycetota</taxon>
        <taxon>Actinomycetes</taxon>
        <taxon>Streptosporangiales</taxon>
        <taxon>Nocardiopsidaceae</taxon>
        <taxon>Nocardiopsis</taxon>
    </lineage>
</organism>
<feature type="domain" description="ABC transmembrane type-1" evidence="8">
    <location>
        <begin position="109"/>
        <end position="316"/>
    </location>
</feature>
<keyword evidence="10" id="KW-1185">Reference proteome</keyword>
<sequence length="326" mass="32407">MPPSAGARTGAAPLQGAPLGLALLRTALLLLAVSVAVFAATELLPGDAALLRASPGASQEQVQRLREDLDLDAPAWRRYLDWAGGMATGDLGTSLVNGRPVADALAQRLPATLVLAAGGLLAAAPLMLALGWWAGAARRSGGAATALLTGAAALPVPVVAAGLAALLSGALGLVPPVSLLPPGRPPTDSPELLVLPVLSMALPTALFGGSLLSGAVADALRRPHVADARRRGRPPWAVAAVDVLPFLLAPLTRVLAISAGGLIAAATVVETLFGYPGLGSLLVSALAARDLPVVQGTVVPAAATVLLGLLLADIVAAAVEPREAAP</sequence>
<dbReference type="EMBL" id="JACHDB010000002">
    <property type="protein sequence ID" value="MBB5436200.1"/>
    <property type="molecule type" value="Genomic_DNA"/>
</dbReference>
<evidence type="ECO:0000259" key="8">
    <source>
        <dbReference type="PROSITE" id="PS50928"/>
    </source>
</evidence>
<evidence type="ECO:0000313" key="9">
    <source>
        <dbReference type="EMBL" id="MBB5436200.1"/>
    </source>
</evidence>
<dbReference type="InterPro" id="IPR000515">
    <property type="entry name" value="MetI-like"/>
</dbReference>
<evidence type="ECO:0000256" key="6">
    <source>
        <dbReference type="ARBA" id="ARBA00023136"/>
    </source>
</evidence>
<dbReference type="GO" id="GO:0005886">
    <property type="term" value="C:plasma membrane"/>
    <property type="evidence" value="ECO:0007669"/>
    <property type="project" value="UniProtKB-SubCell"/>
</dbReference>
<dbReference type="InterPro" id="IPR045621">
    <property type="entry name" value="BPD_transp_1_N"/>
</dbReference>
<keyword evidence="5 7" id="KW-1133">Transmembrane helix</keyword>
<protein>
    <submittedName>
        <fullName evidence="9">Peptide/nickel transport system permease protein</fullName>
    </submittedName>
</protein>
<comment type="subcellular location">
    <subcellularLocation>
        <location evidence="1 7">Cell membrane</location>
        <topology evidence="1 7">Multi-pass membrane protein</topology>
    </subcellularLocation>
</comment>
<keyword evidence="6 7" id="KW-0472">Membrane</keyword>
<dbReference type="RefSeq" id="WP_184399543.1">
    <property type="nucleotide sequence ID" value="NZ_BAAAJD010000012.1"/>
</dbReference>
<keyword evidence="3" id="KW-1003">Cell membrane</keyword>
<feature type="transmembrane region" description="Helical" evidence="7">
    <location>
        <begin position="193"/>
        <end position="216"/>
    </location>
</feature>
<dbReference type="GO" id="GO:0055085">
    <property type="term" value="P:transmembrane transport"/>
    <property type="evidence" value="ECO:0007669"/>
    <property type="project" value="InterPro"/>
</dbReference>
<feature type="transmembrane region" description="Helical" evidence="7">
    <location>
        <begin position="146"/>
        <end position="173"/>
    </location>
</feature>
<dbReference type="PANTHER" id="PTHR43163:SF3">
    <property type="entry name" value="PEPTIDE ABC TRANSPORTER PERMEASE PROTEIN"/>
    <property type="match status" value="1"/>
</dbReference>